<dbReference type="Pfam" id="PF13472">
    <property type="entry name" value="Lipase_GDSL_2"/>
    <property type="match status" value="1"/>
</dbReference>
<dbReference type="InterPro" id="IPR013830">
    <property type="entry name" value="SGNH_hydro"/>
</dbReference>
<dbReference type="InterPro" id="IPR036514">
    <property type="entry name" value="SGNH_hydro_sf"/>
</dbReference>
<dbReference type="Gene3D" id="3.40.50.1110">
    <property type="entry name" value="SGNH hydrolase"/>
    <property type="match status" value="1"/>
</dbReference>
<dbReference type="AlphaFoldDB" id="A0A6J6F263"/>
<gene>
    <name evidence="2" type="ORF">UFOPK1493_03202</name>
</gene>
<evidence type="ECO:0000313" key="2">
    <source>
        <dbReference type="EMBL" id="CAB4582861.1"/>
    </source>
</evidence>
<dbReference type="SUPFAM" id="SSF52266">
    <property type="entry name" value="SGNH hydrolase"/>
    <property type="match status" value="1"/>
</dbReference>
<accession>A0A6J6F263</accession>
<name>A0A6J6F263_9ZZZZ</name>
<protein>
    <submittedName>
        <fullName evidence="2">Unannotated protein</fullName>
    </submittedName>
</protein>
<proteinExistence type="predicted"/>
<organism evidence="2">
    <name type="scientific">freshwater metagenome</name>
    <dbReference type="NCBI Taxonomy" id="449393"/>
    <lineage>
        <taxon>unclassified sequences</taxon>
        <taxon>metagenomes</taxon>
        <taxon>ecological metagenomes</taxon>
    </lineage>
</organism>
<reference evidence="2" key="1">
    <citation type="submission" date="2020-05" db="EMBL/GenBank/DDBJ databases">
        <authorList>
            <person name="Chiriac C."/>
            <person name="Salcher M."/>
            <person name="Ghai R."/>
            <person name="Kavagutti S V."/>
        </authorList>
    </citation>
    <scope>NUCLEOTIDE SEQUENCE</scope>
</reference>
<sequence>MVEVPWSLPQRVLAFGDSNTWGFVSDPDTGDPSRLPDTVRWPGILQDVLGSGVQVLVDAIPGRRTDLDADTDLPVVGGVAPSALNGLQHAEAAGLSQSPLDLVIVMLGTNDLAIVPPRPPEAIAQACVDVAEALVRGAAAFTPGRVPQALLVCPPPLGGGGVAGPDLPGWPAVWRASRELAPAVQRVARAAGLHAFDAGSATPTSGPDLVHLDVDDHRRLGSALAERVRRLLPHVPGPSGLSDLSELSER</sequence>
<evidence type="ECO:0000259" key="1">
    <source>
        <dbReference type="Pfam" id="PF13472"/>
    </source>
</evidence>
<dbReference type="EMBL" id="CAEZSR010000165">
    <property type="protein sequence ID" value="CAB4582861.1"/>
    <property type="molecule type" value="Genomic_DNA"/>
</dbReference>
<feature type="domain" description="SGNH hydrolase-type esterase" evidence="1">
    <location>
        <begin position="14"/>
        <end position="216"/>
    </location>
</feature>